<keyword evidence="1" id="KW-0472">Membrane</keyword>
<dbReference type="EMBL" id="BJYL01000046">
    <property type="protein sequence ID" value="GEN84742.1"/>
    <property type="molecule type" value="Genomic_DNA"/>
</dbReference>
<dbReference type="Gene3D" id="1.20.1640.10">
    <property type="entry name" value="Multidrug efflux transporter AcrB transmembrane domain"/>
    <property type="match status" value="2"/>
</dbReference>
<keyword evidence="1" id="KW-1133">Transmembrane helix</keyword>
<feature type="transmembrane region" description="Helical" evidence="1">
    <location>
        <begin position="330"/>
        <end position="349"/>
    </location>
</feature>
<name>A0A511ZBB6_9BACL</name>
<gene>
    <name evidence="2" type="ORF">SLU01_30540</name>
</gene>
<dbReference type="SUPFAM" id="SSF82866">
    <property type="entry name" value="Multidrug efflux transporter AcrB transmembrane domain"/>
    <property type="match status" value="2"/>
</dbReference>
<dbReference type="Proteomes" id="UP000321901">
    <property type="component" value="Unassembled WGS sequence"/>
</dbReference>
<feature type="transmembrane region" description="Helical" evidence="1">
    <location>
        <begin position="519"/>
        <end position="536"/>
    </location>
</feature>
<feature type="transmembrane region" description="Helical" evidence="1">
    <location>
        <begin position="356"/>
        <end position="376"/>
    </location>
</feature>
<dbReference type="Gene3D" id="3.30.70.1440">
    <property type="entry name" value="Multidrug efflux transporter AcrB pore domain"/>
    <property type="match status" value="1"/>
</dbReference>
<organism evidence="2 3">
    <name type="scientific">Sporosarcina luteola</name>
    <dbReference type="NCBI Taxonomy" id="582850"/>
    <lineage>
        <taxon>Bacteria</taxon>
        <taxon>Bacillati</taxon>
        <taxon>Bacillota</taxon>
        <taxon>Bacilli</taxon>
        <taxon>Bacillales</taxon>
        <taxon>Caryophanaceae</taxon>
        <taxon>Sporosarcina</taxon>
    </lineage>
</organism>
<feature type="transmembrane region" description="Helical" evidence="1">
    <location>
        <begin position="427"/>
        <end position="449"/>
    </location>
</feature>
<dbReference type="InterPro" id="IPR001036">
    <property type="entry name" value="Acrflvin-R"/>
</dbReference>
<dbReference type="Gene3D" id="3.30.70.1430">
    <property type="entry name" value="Multidrug efflux transporter AcrB pore domain"/>
    <property type="match status" value="2"/>
</dbReference>
<feature type="transmembrane region" description="Helical" evidence="1">
    <location>
        <begin position="888"/>
        <end position="909"/>
    </location>
</feature>
<feature type="transmembrane region" description="Helical" evidence="1">
    <location>
        <begin position="862"/>
        <end position="882"/>
    </location>
</feature>
<feature type="transmembrane region" description="Helical" evidence="1">
    <location>
        <begin position="382"/>
        <end position="406"/>
    </location>
</feature>
<keyword evidence="1" id="KW-0812">Transmembrane</keyword>
<proteinExistence type="predicted"/>
<comment type="caution">
    <text evidence="2">The sequence shown here is derived from an EMBL/GenBank/DDBJ whole genome shotgun (WGS) entry which is preliminary data.</text>
</comment>
<dbReference type="AlphaFoldDB" id="A0A511ZBB6"/>
<dbReference type="GO" id="GO:0042910">
    <property type="term" value="F:xenobiotic transmembrane transporter activity"/>
    <property type="evidence" value="ECO:0007669"/>
    <property type="project" value="TreeGrafter"/>
</dbReference>
<accession>A0A511ZBB6</accession>
<evidence type="ECO:0000256" key="1">
    <source>
        <dbReference type="SAM" id="Phobius"/>
    </source>
</evidence>
<keyword evidence="3" id="KW-1185">Reference proteome</keyword>
<dbReference type="Pfam" id="PF00873">
    <property type="entry name" value="ACR_tran"/>
    <property type="match status" value="1"/>
</dbReference>
<protein>
    <submittedName>
        <fullName evidence="2">Multidrug ABC transporter</fullName>
    </submittedName>
</protein>
<dbReference type="Gene3D" id="3.30.2090.10">
    <property type="entry name" value="Multidrug efflux transporter AcrB TolC docking domain, DN and DC subdomains"/>
    <property type="match status" value="2"/>
</dbReference>
<dbReference type="OrthoDB" id="9757876at2"/>
<feature type="transmembrane region" description="Helical" evidence="1">
    <location>
        <begin position="455"/>
        <end position="478"/>
    </location>
</feature>
<dbReference type="GO" id="GO:0005886">
    <property type="term" value="C:plasma membrane"/>
    <property type="evidence" value="ECO:0007669"/>
    <property type="project" value="TreeGrafter"/>
</dbReference>
<feature type="transmembrane region" description="Helical" evidence="1">
    <location>
        <begin position="832"/>
        <end position="850"/>
    </location>
</feature>
<dbReference type="InterPro" id="IPR027463">
    <property type="entry name" value="AcrB_DN_DC_subdom"/>
</dbReference>
<evidence type="ECO:0000313" key="2">
    <source>
        <dbReference type="EMBL" id="GEN84742.1"/>
    </source>
</evidence>
<reference evidence="2 3" key="1">
    <citation type="submission" date="2019-07" db="EMBL/GenBank/DDBJ databases">
        <title>Whole genome shotgun sequence of Sporosarcina luteola NBRC 105378.</title>
        <authorList>
            <person name="Hosoyama A."/>
            <person name="Uohara A."/>
            <person name="Ohji S."/>
            <person name="Ichikawa N."/>
        </authorList>
    </citation>
    <scope>NUCLEOTIDE SEQUENCE [LARGE SCALE GENOMIC DNA]</scope>
    <source>
        <strain evidence="2 3">NBRC 105378</strain>
    </source>
</reference>
<evidence type="ECO:0000313" key="3">
    <source>
        <dbReference type="Proteomes" id="UP000321901"/>
    </source>
</evidence>
<dbReference type="PRINTS" id="PR00702">
    <property type="entry name" value="ACRIFLAVINRP"/>
</dbReference>
<dbReference type="PANTHER" id="PTHR32063:SF0">
    <property type="entry name" value="SWARMING MOTILITY PROTEIN SWRC"/>
    <property type="match status" value="1"/>
</dbReference>
<sequence length="1023" mass="112145">MRILEFIVRKKVLVGLLTVLIIALGSFAVVKLDKEIMPSVGMDGAFVAIDAGDMAAVDVERLITLPLEQRLGGIEGVDEIQSTTAIGSISIDLTIARGKSNEVMKDIEKEVNDMKAGQPEIKEAAAIQYGVRSSYEFFMDLSGTDLQSMTAFARDVLEPRLEALKEVQDVQLSGVMEQEVSIKFKREAMKENGLDISQVAGLIAQANSESTLGELQDEGDTSLLRWNSKLADIDGVKRIEIPTAEGFIQLKDVADVTVVPLESSSFVWKNDAEELVFIQVGRAANVTQIDMAKAVRAEIQKIRDEGLVKGFTLNEMVAQADVVQESIDGVVGNILIGSIVAVAILLLFLRNVRATLIVAVSIPTSVLLTFLTVYMLGYSLNMLTLIGLGLGIGMMVDSSIVILESIYRQRELGLSKFEAVIAGTKEVAGAVFASMLTTIVVFLPIGFIGAGFGEILVILAIVVAITLISSVLVAFTLIPALSDKFLHYGSHGKTRKGSRAAKVYDGTVSWIVAKKRRSLLVIALFFSLFAGSLLLVNKIPMNVMPDVFNRYSEIVAVLETGVAPADKERIAQLLNEKMAKIDDVESSYVLDNGGNEMLIIVNMTKGERIVHEQNEVNEQILRSLREFRDTEPIRNVQLAMSEVSGAPVQVMIKGEDFVQLQGIAQDFMKELGKVEGIVGMTNSMERTSEEKRIVLNEKAIQDADLSQLQVKQFIEQAFIEIPVGQMALDGGNVPLMVSWDGGVDSDETLFDLEIPTMEGDKKLSEFLHLEVVRTPNEIMHSGGERFITVSADIEGRDLGAVNRDVQKVMNEFDMPADYAIEVAGDIEEQQQLMMEMFMVLGIAIFLVYFMMAVQFNHLGHPLIVMSVIPMAMIGVIIGLFVTQMELNLLSGMGVIMLIGIVLNNAILLIDRTNQLRREGMSVEEALVEAGRNRVRPIFMTTLTTVGGMLPLALASGVSGNYQAPLATVLISGLLFATFITLLLVPSVYRLFTQNEKVVEREKNRGRKRLVRRAVDPITQINMK</sequence>
<dbReference type="Gene3D" id="3.30.70.1320">
    <property type="entry name" value="Multidrug efflux transporter AcrB pore domain like"/>
    <property type="match status" value="1"/>
</dbReference>
<dbReference type="RefSeq" id="WP_147059875.1">
    <property type="nucleotide sequence ID" value="NZ_BJYL01000046.1"/>
</dbReference>
<dbReference type="PANTHER" id="PTHR32063">
    <property type="match status" value="1"/>
</dbReference>
<feature type="transmembrane region" description="Helical" evidence="1">
    <location>
        <begin position="963"/>
        <end position="984"/>
    </location>
</feature>
<feature type="transmembrane region" description="Helical" evidence="1">
    <location>
        <begin position="937"/>
        <end position="957"/>
    </location>
</feature>
<dbReference type="SUPFAM" id="SSF82693">
    <property type="entry name" value="Multidrug efflux transporter AcrB pore domain, PN1, PN2, PC1 and PC2 subdomains"/>
    <property type="match status" value="2"/>
</dbReference>
<dbReference type="SUPFAM" id="SSF82714">
    <property type="entry name" value="Multidrug efflux transporter AcrB TolC docking domain, DN and DC subdomains"/>
    <property type="match status" value="1"/>
</dbReference>